<evidence type="ECO:0000313" key="4">
    <source>
        <dbReference type="Proteomes" id="UP001501195"/>
    </source>
</evidence>
<protein>
    <submittedName>
        <fullName evidence="3">Methyltransferase</fullName>
    </submittedName>
</protein>
<evidence type="ECO:0000259" key="2">
    <source>
        <dbReference type="Pfam" id="PF13649"/>
    </source>
</evidence>
<dbReference type="CDD" id="cd02440">
    <property type="entry name" value="AdoMet_MTases"/>
    <property type="match status" value="1"/>
</dbReference>
<dbReference type="GO" id="GO:0032259">
    <property type="term" value="P:methylation"/>
    <property type="evidence" value="ECO:0007669"/>
    <property type="project" value="UniProtKB-KW"/>
</dbReference>
<evidence type="ECO:0000256" key="1">
    <source>
        <dbReference type="ARBA" id="ARBA00022679"/>
    </source>
</evidence>
<reference evidence="4" key="1">
    <citation type="journal article" date="2019" name="Int. J. Syst. Evol. Microbiol.">
        <title>The Global Catalogue of Microorganisms (GCM) 10K type strain sequencing project: providing services to taxonomists for standard genome sequencing and annotation.</title>
        <authorList>
            <consortium name="The Broad Institute Genomics Platform"/>
            <consortium name="The Broad Institute Genome Sequencing Center for Infectious Disease"/>
            <person name="Wu L."/>
            <person name="Ma J."/>
        </authorList>
    </citation>
    <scope>NUCLEOTIDE SEQUENCE [LARGE SCALE GENOMIC DNA]</scope>
    <source>
        <strain evidence="4">JCM 18126</strain>
    </source>
</reference>
<dbReference type="Proteomes" id="UP001501195">
    <property type="component" value="Unassembled WGS sequence"/>
</dbReference>
<dbReference type="GO" id="GO:0008168">
    <property type="term" value="F:methyltransferase activity"/>
    <property type="evidence" value="ECO:0007669"/>
    <property type="project" value="UniProtKB-KW"/>
</dbReference>
<comment type="caution">
    <text evidence="3">The sequence shown here is derived from an EMBL/GenBank/DDBJ whole genome shotgun (WGS) entry which is preliminary data.</text>
</comment>
<organism evidence="3 4">
    <name type="scientific">Kineococcus glutinatus</name>
    <dbReference type="NCBI Taxonomy" id="1070872"/>
    <lineage>
        <taxon>Bacteria</taxon>
        <taxon>Bacillati</taxon>
        <taxon>Actinomycetota</taxon>
        <taxon>Actinomycetes</taxon>
        <taxon>Kineosporiales</taxon>
        <taxon>Kineosporiaceae</taxon>
        <taxon>Kineococcus</taxon>
    </lineage>
</organism>
<evidence type="ECO:0000313" key="3">
    <source>
        <dbReference type="EMBL" id="GAA4987301.1"/>
    </source>
</evidence>
<dbReference type="RefSeq" id="WP_345713116.1">
    <property type="nucleotide sequence ID" value="NZ_BAABIL010000439.1"/>
</dbReference>
<dbReference type="InterPro" id="IPR029063">
    <property type="entry name" value="SAM-dependent_MTases_sf"/>
</dbReference>
<keyword evidence="4" id="KW-1185">Reference proteome</keyword>
<accession>A0ABP9I3V0</accession>
<keyword evidence="3" id="KW-0489">Methyltransferase</keyword>
<feature type="domain" description="Methyltransferase" evidence="2">
    <location>
        <begin position="37"/>
        <end position="133"/>
    </location>
</feature>
<dbReference type="Pfam" id="PF13649">
    <property type="entry name" value="Methyltransf_25"/>
    <property type="match status" value="1"/>
</dbReference>
<name>A0ABP9I3V0_9ACTN</name>
<keyword evidence="1" id="KW-0808">Transferase</keyword>
<gene>
    <name evidence="3" type="ORF">GCM10023225_26670</name>
</gene>
<sequence>MSKDRSGTRASAVLWDGVRRLLEGCATGSDGQRRCSVVDLGGGTGGLAVRIASLGHTVTVVDPSPDALAALAQRTAEAGVAARVRGVQGDATDLAALLPAAGADLLLCHGVLEVVDELLATLRAAAGALRPGGSLSLLVAQWPAAVLARALSGSAAQALRLLEDPDRRWGAADPLRRRLDRAAVTALAVEAGFTVTQVEGVRTFSELVPGASVGSDADLDLLRRLDAQAAHVEELLPLAAHLHLHARR</sequence>
<dbReference type="Gene3D" id="3.40.50.150">
    <property type="entry name" value="Vaccinia Virus protein VP39"/>
    <property type="match status" value="1"/>
</dbReference>
<dbReference type="EMBL" id="BAABIL010000439">
    <property type="protein sequence ID" value="GAA4987301.1"/>
    <property type="molecule type" value="Genomic_DNA"/>
</dbReference>
<proteinExistence type="predicted"/>
<dbReference type="PANTHER" id="PTHR43861">
    <property type="entry name" value="TRANS-ACONITATE 2-METHYLTRANSFERASE-RELATED"/>
    <property type="match status" value="1"/>
</dbReference>
<dbReference type="SUPFAM" id="SSF53335">
    <property type="entry name" value="S-adenosyl-L-methionine-dependent methyltransferases"/>
    <property type="match status" value="1"/>
</dbReference>
<dbReference type="InterPro" id="IPR041698">
    <property type="entry name" value="Methyltransf_25"/>
</dbReference>